<dbReference type="Proteomes" id="UP000241818">
    <property type="component" value="Unassembled WGS sequence"/>
</dbReference>
<dbReference type="RefSeq" id="XP_024723519.1">
    <property type="nucleotide sequence ID" value="XM_024864564.1"/>
</dbReference>
<accession>A0A2T3B9F9</accession>
<protein>
    <submittedName>
        <fullName evidence="1">Uncharacterized protein</fullName>
    </submittedName>
</protein>
<organism evidence="1 2">
    <name type="scientific">Amorphotheca resinae ATCC 22711</name>
    <dbReference type="NCBI Taxonomy" id="857342"/>
    <lineage>
        <taxon>Eukaryota</taxon>
        <taxon>Fungi</taxon>
        <taxon>Dikarya</taxon>
        <taxon>Ascomycota</taxon>
        <taxon>Pezizomycotina</taxon>
        <taxon>Leotiomycetes</taxon>
        <taxon>Helotiales</taxon>
        <taxon>Amorphothecaceae</taxon>
        <taxon>Amorphotheca</taxon>
    </lineage>
</organism>
<gene>
    <name evidence="1" type="ORF">M430DRAFT_217474</name>
</gene>
<proteinExistence type="predicted"/>
<keyword evidence="2" id="KW-1185">Reference proteome</keyword>
<evidence type="ECO:0000313" key="2">
    <source>
        <dbReference type="Proteomes" id="UP000241818"/>
    </source>
</evidence>
<evidence type="ECO:0000313" key="1">
    <source>
        <dbReference type="EMBL" id="PSS23473.1"/>
    </source>
</evidence>
<sequence>MTPHLAYRVDEAGAESGRGSELKTQSSKDIPQLGRLCGLHDDQNLSTIDCIQMLHYILHFRYSRPVLLCHQCVCTIFVQAVSDCAGQWLTTFLPTWNVGTHLGPASSSEEHILVIVGAALGIIILLRTSKPGLFKYPLDTDAGIAFIFM</sequence>
<reference evidence="1 2" key="1">
    <citation type="journal article" date="2018" name="New Phytol.">
        <title>Comparative genomics and transcriptomics depict ericoid mycorrhizal fungi as versatile saprotrophs and plant mutualists.</title>
        <authorList>
            <person name="Martino E."/>
            <person name="Morin E."/>
            <person name="Grelet G.A."/>
            <person name="Kuo A."/>
            <person name="Kohler A."/>
            <person name="Daghino S."/>
            <person name="Barry K.W."/>
            <person name="Cichocki N."/>
            <person name="Clum A."/>
            <person name="Dockter R.B."/>
            <person name="Hainaut M."/>
            <person name="Kuo R.C."/>
            <person name="LaButti K."/>
            <person name="Lindahl B.D."/>
            <person name="Lindquist E.A."/>
            <person name="Lipzen A."/>
            <person name="Khouja H.R."/>
            <person name="Magnuson J."/>
            <person name="Murat C."/>
            <person name="Ohm R.A."/>
            <person name="Singer S.W."/>
            <person name="Spatafora J.W."/>
            <person name="Wang M."/>
            <person name="Veneault-Fourrey C."/>
            <person name="Henrissat B."/>
            <person name="Grigoriev I.V."/>
            <person name="Martin F.M."/>
            <person name="Perotto S."/>
        </authorList>
    </citation>
    <scope>NUCLEOTIDE SEQUENCE [LARGE SCALE GENOMIC DNA]</scope>
    <source>
        <strain evidence="1 2">ATCC 22711</strain>
    </source>
</reference>
<dbReference type="AlphaFoldDB" id="A0A2T3B9F9"/>
<dbReference type="GeneID" id="36572645"/>
<name>A0A2T3B9F9_AMORE</name>
<dbReference type="InParanoid" id="A0A2T3B9F9"/>
<dbReference type="EMBL" id="KZ679008">
    <property type="protein sequence ID" value="PSS23473.1"/>
    <property type="molecule type" value="Genomic_DNA"/>
</dbReference>